<evidence type="ECO:0000313" key="10">
    <source>
        <dbReference type="Proteomes" id="UP001275932"/>
    </source>
</evidence>
<evidence type="ECO:0000256" key="3">
    <source>
        <dbReference type="ARBA" id="ARBA00022692"/>
    </source>
</evidence>
<dbReference type="PRINTS" id="PR01437">
    <property type="entry name" value="NUOXDRDTASE4"/>
</dbReference>
<evidence type="ECO:0000256" key="2">
    <source>
        <dbReference type="ARBA" id="ARBA00009025"/>
    </source>
</evidence>
<feature type="transmembrane region" description="Helical" evidence="7">
    <location>
        <begin position="406"/>
        <end position="433"/>
    </location>
</feature>
<evidence type="ECO:0000259" key="8">
    <source>
        <dbReference type="Pfam" id="PF00361"/>
    </source>
</evidence>
<feature type="transmembrane region" description="Helical" evidence="7">
    <location>
        <begin position="302"/>
        <end position="324"/>
    </location>
</feature>
<keyword evidence="4 7" id="KW-1133">Transmembrane helix</keyword>
<organism evidence="9 10">
    <name type="scientific">Intestinicryptomonas porci</name>
    <dbReference type="NCBI Taxonomy" id="2926320"/>
    <lineage>
        <taxon>Bacteria</taxon>
        <taxon>Pseudomonadati</taxon>
        <taxon>Verrucomicrobiota</taxon>
        <taxon>Opitutia</taxon>
        <taxon>Opitutales</taxon>
        <taxon>Intestinicryptomonaceae</taxon>
        <taxon>Intestinicryptomonas</taxon>
    </lineage>
</organism>
<evidence type="ECO:0000256" key="4">
    <source>
        <dbReference type="ARBA" id="ARBA00022989"/>
    </source>
</evidence>
<proteinExistence type="inferred from homology"/>
<feature type="transmembrane region" description="Helical" evidence="7">
    <location>
        <begin position="371"/>
        <end position="394"/>
    </location>
</feature>
<feature type="transmembrane region" description="Helical" evidence="7">
    <location>
        <begin position="161"/>
        <end position="183"/>
    </location>
</feature>
<comment type="similarity">
    <text evidence="2">Belongs to the complex I subunit 4 family.</text>
</comment>
<sequence length="492" mass="51570">MEISEITFLSGVYAPLICAVLAFAFSKITGELAVKSVAFFGFAAALASSVLTAFFYAENGALEVSSAFGLMGVNGVSLAMYLLAGIVGFAAFLWTIASPVKIKGISTYLVCMLFMQGGLMGMFASQNILWMYAFHEFALVPTFIAMCVWGGENRKPAAMEMAIYLTLGALLVLLGIISISFISTKTLTFNLRELTDAFASANVGAKSAGTAFAVLSVGIGALVSLFPLHSWAPKTYNEAPTAFSMLHAGVLKKFGLYLLIQVAVPLLGANAGLSMSVITVLALLNVILIGLCTMAQNDFKMMVSYSSVSHMGLCFLGIASMGVLGAGGAVMIMFGHGLSVAALFIFAEIIKSRFSTCDMPSLGGAYKNMPVCAGLFVAVILANIGLPGFANFWGEISVFAALWSKGAVVCALAVSGIIISAVYGLRAVANIFFGAQSCAVKKAGNCDISWKERAPVLILLLALILIGFAPKLITVPLDETLGGVPAYNLTDK</sequence>
<feature type="transmembrane region" description="Helical" evidence="7">
    <location>
        <begin position="277"/>
        <end position="295"/>
    </location>
</feature>
<dbReference type="InterPro" id="IPR003918">
    <property type="entry name" value="NADH_UbQ_OxRdtase"/>
</dbReference>
<dbReference type="InterPro" id="IPR001750">
    <property type="entry name" value="ND/Mrp_TM"/>
</dbReference>
<dbReference type="EC" id="1.6.5.-" evidence="9"/>
<gene>
    <name evidence="9" type="ORF">MOX91_05100</name>
</gene>
<feature type="transmembrane region" description="Helical" evidence="7">
    <location>
        <begin position="129"/>
        <end position="149"/>
    </location>
</feature>
<feature type="domain" description="NADH:quinone oxidoreductase/Mrp antiporter transmembrane" evidence="8">
    <location>
        <begin position="125"/>
        <end position="419"/>
    </location>
</feature>
<dbReference type="PANTHER" id="PTHR43507">
    <property type="entry name" value="NADH-UBIQUINONE OXIDOREDUCTASE CHAIN 4"/>
    <property type="match status" value="1"/>
</dbReference>
<keyword evidence="9" id="KW-0560">Oxidoreductase</keyword>
<evidence type="ECO:0000256" key="1">
    <source>
        <dbReference type="ARBA" id="ARBA00004127"/>
    </source>
</evidence>
<evidence type="ECO:0000256" key="7">
    <source>
        <dbReference type="SAM" id="Phobius"/>
    </source>
</evidence>
<dbReference type="Proteomes" id="UP001275932">
    <property type="component" value="Unassembled WGS sequence"/>
</dbReference>
<dbReference type="InterPro" id="IPR010227">
    <property type="entry name" value="NADH_Q_OxRdtase_chainM/4"/>
</dbReference>
<dbReference type="NCBIfam" id="TIGR01972">
    <property type="entry name" value="NDH_I_M"/>
    <property type="match status" value="1"/>
</dbReference>
<accession>A0ABU4WJ90</accession>
<feature type="transmembrane region" description="Helical" evidence="7">
    <location>
        <begin position="330"/>
        <end position="350"/>
    </location>
</feature>
<feature type="transmembrane region" description="Helical" evidence="7">
    <location>
        <begin position="37"/>
        <end position="56"/>
    </location>
</feature>
<keyword evidence="5 7" id="KW-0472">Membrane</keyword>
<dbReference type="Pfam" id="PF00361">
    <property type="entry name" value="Proton_antipo_M"/>
    <property type="match status" value="1"/>
</dbReference>
<reference evidence="9 10" key="1">
    <citation type="submission" date="2022-03" db="EMBL/GenBank/DDBJ databases">
        <title>Novel taxa within the pig intestine.</title>
        <authorList>
            <person name="Wylensek D."/>
            <person name="Bishof K."/>
            <person name="Afrizal A."/>
            <person name="Clavel T."/>
        </authorList>
    </citation>
    <scope>NUCLEOTIDE SEQUENCE [LARGE SCALE GENOMIC DNA]</scope>
    <source>
        <strain evidence="9 10">CLA-KB-P66</strain>
    </source>
</reference>
<keyword evidence="10" id="KW-1185">Reference proteome</keyword>
<dbReference type="PANTHER" id="PTHR43507:SF4">
    <property type="entry name" value="PROTON-TRANSLOCATING NADH-QUINONE OXIDOREDUCTASE, CHAIN M"/>
    <property type="match status" value="1"/>
</dbReference>
<comment type="subcellular location">
    <subcellularLocation>
        <location evidence="1">Endomembrane system</location>
        <topology evidence="1">Multi-pass membrane protein</topology>
    </subcellularLocation>
    <subcellularLocation>
        <location evidence="6">Membrane</location>
        <topology evidence="6">Multi-pass membrane protein</topology>
    </subcellularLocation>
</comment>
<feature type="transmembrane region" description="Helical" evidence="7">
    <location>
        <begin position="6"/>
        <end position="25"/>
    </location>
</feature>
<evidence type="ECO:0000256" key="5">
    <source>
        <dbReference type="ARBA" id="ARBA00023136"/>
    </source>
</evidence>
<name>A0ABU4WJ90_9BACT</name>
<feature type="transmembrane region" description="Helical" evidence="7">
    <location>
        <begin position="203"/>
        <end position="226"/>
    </location>
</feature>
<evidence type="ECO:0000256" key="6">
    <source>
        <dbReference type="RuleBase" id="RU000320"/>
    </source>
</evidence>
<dbReference type="EMBL" id="JALBUT010000005">
    <property type="protein sequence ID" value="MDX8415557.1"/>
    <property type="molecule type" value="Genomic_DNA"/>
</dbReference>
<feature type="transmembrane region" description="Helical" evidence="7">
    <location>
        <begin position="105"/>
        <end position="123"/>
    </location>
</feature>
<feature type="transmembrane region" description="Helical" evidence="7">
    <location>
        <begin position="68"/>
        <end position="93"/>
    </location>
</feature>
<dbReference type="GO" id="GO:0016491">
    <property type="term" value="F:oxidoreductase activity"/>
    <property type="evidence" value="ECO:0007669"/>
    <property type="project" value="UniProtKB-KW"/>
</dbReference>
<comment type="caution">
    <text evidence="9">The sequence shown here is derived from an EMBL/GenBank/DDBJ whole genome shotgun (WGS) entry which is preliminary data.</text>
</comment>
<feature type="transmembrane region" description="Helical" evidence="7">
    <location>
        <begin position="254"/>
        <end position="271"/>
    </location>
</feature>
<evidence type="ECO:0000313" key="9">
    <source>
        <dbReference type="EMBL" id="MDX8415557.1"/>
    </source>
</evidence>
<keyword evidence="3 6" id="KW-0812">Transmembrane</keyword>
<feature type="transmembrane region" description="Helical" evidence="7">
    <location>
        <begin position="454"/>
        <end position="473"/>
    </location>
</feature>
<protein>
    <submittedName>
        <fullName evidence="9">NADH-quinone oxidoreductase subunit M</fullName>
        <ecNumber evidence="9">1.6.5.-</ecNumber>
    </submittedName>
</protein>
<dbReference type="RefSeq" id="WP_370397004.1">
    <property type="nucleotide sequence ID" value="NZ_JALBUT010000005.1"/>
</dbReference>